<accession>A0A0G0DP50</accession>
<feature type="domain" description="DUF5680" evidence="1">
    <location>
        <begin position="47"/>
        <end position="150"/>
    </location>
</feature>
<evidence type="ECO:0000259" key="1">
    <source>
        <dbReference type="Pfam" id="PF18931"/>
    </source>
</evidence>
<dbReference type="AlphaFoldDB" id="A0A0G0DP50"/>
<dbReference type="InterPro" id="IPR043735">
    <property type="entry name" value="DUF5680"/>
</dbReference>
<proteinExistence type="predicted"/>
<dbReference type="Proteomes" id="UP000034140">
    <property type="component" value="Unassembled WGS sequence"/>
</dbReference>
<comment type="caution">
    <text evidence="2">The sequence shown here is derived from an EMBL/GenBank/DDBJ whole genome shotgun (WGS) entry which is preliminary data.</text>
</comment>
<dbReference type="Pfam" id="PF18931">
    <property type="entry name" value="DUF5680"/>
    <property type="match status" value="1"/>
</dbReference>
<protein>
    <recommendedName>
        <fullName evidence="1">DUF5680 domain-containing protein</fullName>
    </recommendedName>
</protein>
<evidence type="ECO:0000313" key="3">
    <source>
        <dbReference type="Proteomes" id="UP000034140"/>
    </source>
</evidence>
<name>A0A0G0DP50_9BACT</name>
<dbReference type="EMBL" id="LBRE01000039">
    <property type="protein sequence ID" value="KKP90741.1"/>
    <property type="molecule type" value="Genomic_DNA"/>
</dbReference>
<organism evidence="2 3">
    <name type="scientific">candidate division WS6 bacterium GW2011_GWC1_36_11</name>
    <dbReference type="NCBI Taxonomy" id="1619090"/>
    <lineage>
        <taxon>Bacteria</taxon>
        <taxon>Candidatus Dojkabacteria</taxon>
    </lineage>
</organism>
<gene>
    <name evidence="2" type="ORF">UR96_C0039G0003</name>
</gene>
<evidence type="ECO:0000313" key="2">
    <source>
        <dbReference type="EMBL" id="KKP90741.1"/>
    </source>
</evidence>
<reference evidence="2 3" key="1">
    <citation type="journal article" date="2015" name="Nature">
        <title>rRNA introns, odd ribosomes, and small enigmatic genomes across a large radiation of phyla.</title>
        <authorList>
            <person name="Brown C.T."/>
            <person name="Hug L.A."/>
            <person name="Thomas B.C."/>
            <person name="Sharon I."/>
            <person name="Castelle C.J."/>
            <person name="Singh A."/>
            <person name="Wilkins M.J."/>
            <person name="Williams K.H."/>
            <person name="Banfield J.F."/>
        </authorList>
    </citation>
    <scope>NUCLEOTIDE SEQUENCE [LARGE SCALE GENOMIC DNA]</scope>
</reference>
<sequence>MDILQLKQFILDASHNTYASEDVNLRQKQADNSTTIVYEKDNWKYHDNYFGGEPYGGREVVFYDNKPVWMMVYYGWVEEGNKPEDIYKILSLALRNSTLEMPYRGPSEISDGDFKYTNVITGDAENFSGEEKIFKVDTIVYCAKYIGGLIDKV</sequence>